<keyword evidence="3" id="KW-1185">Reference proteome</keyword>
<dbReference type="Pfam" id="PF20150">
    <property type="entry name" value="2EXR"/>
    <property type="match status" value="1"/>
</dbReference>
<dbReference type="PANTHER" id="PTHR35910:SF1">
    <property type="entry name" value="2EXR DOMAIN-CONTAINING PROTEIN"/>
    <property type="match status" value="1"/>
</dbReference>
<name>A0A6A5QB65_AMPQU</name>
<organism evidence="2 3">
    <name type="scientific">Ampelomyces quisqualis</name>
    <name type="common">Powdery mildew agent</name>
    <dbReference type="NCBI Taxonomy" id="50730"/>
    <lineage>
        <taxon>Eukaryota</taxon>
        <taxon>Fungi</taxon>
        <taxon>Dikarya</taxon>
        <taxon>Ascomycota</taxon>
        <taxon>Pezizomycotina</taxon>
        <taxon>Dothideomycetes</taxon>
        <taxon>Pleosporomycetidae</taxon>
        <taxon>Pleosporales</taxon>
        <taxon>Pleosporineae</taxon>
        <taxon>Phaeosphaeriaceae</taxon>
        <taxon>Ampelomyces</taxon>
    </lineage>
</organism>
<protein>
    <recommendedName>
        <fullName evidence="1">2EXR domain-containing protein</fullName>
    </recommendedName>
</protein>
<dbReference type="Proteomes" id="UP000800096">
    <property type="component" value="Unassembled WGS sequence"/>
</dbReference>
<dbReference type="PANTHER" id="PTHR35910">
    <property type="entry name" value="2EXR DOMAIN-CONTAINING PROTEIN"/>
    <property type="match status" value="1"/>
</dbReference>
<gene>
    <name evidence="2" type="ORF">BDU57DRAFT_523028</name>
</gene>
<reference evidence="2" key="1">
    <citation type="journal article" date="2020" name="Stud. Mycol.">
        <title>101 Dothideomycetes genomes: a test case for predicting lifestyles and emergence of pathogens.</title>
        <authorList>
            <person name="Haridas S."/>
            <person name="Albert R."/>
            <person name="Binder M."/>
            <person name="Bloem J."/>
            <person name="Labutti K."/>
            <person name="Salamov A."/>
            <person name="Andreopoulos B."/>
            <person name="Baker S."/>
            <person name="Barry K."/>
            <person name="Bills G."/>
            <person name="Bluhm B."/>
            <person name="Cannon C."/>
            <person name="Castanera R."/>
            <person name="Culley D."/>
            <person name="Daum C."/>
            <person name="Ezra D."/>
            <person name="Gonzalez J."/>
            <person name="Henrissat B."/>
            <person name="Kuo A."/>
            <person name="Liang C."/>
            <person name="Lipzen A."/>
            <person name="Lutzoni F."/>
            <person name="Magnuson J."/>
            <person name="Mondo S."/>
            <person name="Nolan M."/>
            <person name="Ohm R."/>
            <person name="Pangilinan J."/>
            <person name="Park H.-J."/>
            <person name="Ramirez L."/>
            <person name="Alfaro M."/>
            <person name="Sun H."/>
            <person name="Tritt A."/>
            <person name="Yoshinaga Y."/>
            <person name="Zwiers L.-H."/>
            <person name="Turgeon B."/>
            <person name="Goodwin S."/>
            <person name="Spatafora J."/>
            <person name="Crous P."/>
            <person name="Grigoriev I."/>
        </authorList>
    </citation>
    <scope>NUCLEOTIDE SEQUENCE</scope>
    <source>
        <strain evidence="2">HMLAC05119</strain>
    </source>
</reference>
<dbReference type="EMBL" id="ML979140">
    <property type="protein sequence ID" value="KAF1912629.1"/>
    <property type="molecule type" value="Genomic_DNA"/>
</dbReference>
<dbReference type="InterPro" id="IPR045518">
    <property type="entry name" value="2EXR"/>
</dbReference>
<sequence length="257" mass="30233">MSTTFHPFPRLPLELRLAIWEMTVEPREVAVGIFQPTPEDALEALYTHPRDWSIITSKRFDEAMRDVPTSTRAGRKERKKAREEWKPYQPYVHLVSPTIPATIHACQEARNHGLYQRVSMDEQHGTDRHYVWLNPDIDLINIGMTDLAYFAPIANYIKRLKFSRQVADEYWYDHESRQQLPKFIHVEEIHVVCLDGFWNWGNEAYSFLWPCPLKNIVFIDETSPEGHLRAGHLEMERIRCKMLGLSSPSDEEESLNW</sequence>
<evidence type="ECO:0000313" key="2">
    <source>
        <dbReference type="EMBL" id="KAF1912629.1"/>
    </source>
</evidence>
<evidence type="ECO:0000313" key="3">
    <source>
        <dbReference type="Proteomes" id="UP000800096"/>
    </source>
</evidence>
<feature type="domain" description="2EXR" evidence="1">
    <location>
        <begin position="5"/>
        <end position="140"/>
    </location>
</feature>
<evidence type="ECO:0000259" key="1">
    <source>
        <dbReference type="Pfam" id="PF20150"/>
    </source>
</evidence>
<accession>A0A6A5QB65</accession>
<dbReference type="AlphaFoldDB" id="A0A6A5QB65"/>
<proteinExistence type="predicted"/>
<dbReference type="OrthoDB" id="3473305at2759"/>